<evidence type="ECO:0000256" key="13">
    <source>
        <dbReference type="ARBA" id="ARBA00033251"/>
    </source>
</evidence>
<evidence type="ECO:0000256" key="4">
    <source>
        <dbReference type="ARBA" id="ARBA00008694"/>
    </source>
</evidence>
<dbReference type="InterPro" id="IPR004148">
    <property type="entry name" value="BAR_dom"/>
</dbReference>
<protein>
    <recommendedName>
        <fullName evidence="6">Amino-acid acetyltransferase, mitochondrial</fullName>
        <ecNumber evidence="5">2.3.1.1</ecNumber>
    </recommendedName>
    <alternativeName>
        <fullName evidence="12">Glutamate N-acetyltransferase</fullName>
    </alternativeName>
    <alternativeName>
        <fullName evidence="13">N-acetylglutamate synthase</fullName>
    </alternativeName>
</protein>
<dbReference type="Gene3D" id="1.20.1270.60">
    <property type="entry name" value="Arfaptin homology (AH) domain/BAR domain"/>
    <property type="match status" value="1"/>
</dbReference>
<dbReference type="SMART" id="SM00721">
    <property type="entry name" value="BAR"/>
    <property type="match status" value="1"/>
</dbReference>
<evidence type="ECO:0000256" key="2">
    <source>
        <dbReference type="ARBA" id="ARBA00004173"/>
    </source>
</evidence>
<evidence type="ECO:0000256" key="1">
    <source>
        <dbReference type="ARBA" id="ARBA00002294"/>
    </source>
</evidence>
<comment type="catalytic activity">
    <reaction evidence="14">
        <text>L-glutamate + acetyl-CoA = N-acetyl-L-glutamate + CoA + H(+)</text>
        <dbReference type="Rhea" id="RHEA:24292"/>
        <dbReference type="ChEBI" id="CHEBI:15378"/>
        <dbReference type="ChEBI" id="CHEBI:29985"/>
        <dbReference type="ChEBI" id="CHEBI:44337"/>
        <dbReference type="ChEBI" id="CHEBI:57287"/>
        <dbReference type="ChEBI" id="CHEBI:57288"/>
        <dbReference type="EC" id="2.3.1.1"/>
    </reaction>
</comment>
<gene>
    <name evidence="17" type="ORF">KAF25_004737</name>
</gene>
<dbReference type="FunFam" id="3.40.630.30:FF:000049">
    <property type="entry name" value="Amino-acid acetyltransferase, mitochondrial"/>
    <property type="match status" value="1"/>
</dbReference>
<accession>A0A9P7H4X3</accession>
<comment type="pathway">
    <text evidence="3">Amino-acid biosynthesis; L-arginine biosynthesis; N(2)-acetyl-L-ornithine from L-glutamate: step 1/4.</text>
</comment>
<dbReference type="AlphaFoldDB" id="A0A9P7H4X3"/>
<keyword evidence="11" id="KW-0012">Acyltransferase</keyword>
<dbReference type="GO" id="GO:0004042">
    <property type="term" value="F:L-glutamate N-acetyltransferase activity"/>
    <property type="evidence" value="ECO:0007669"/>
    <property type="project" value="TreeGrafter"/>
</dbReference>
<dbReference type="EC" id="2.3.1.1" evidence="5"/>
<dbReference type="InterPro" id="IPR027267">
    <property type="entry name" value="AH/BAR_dom_sf"/>
</dbReference>
<dbReference type="PROSITE" id="PS51731">
    <property type="entry name" value="GNAT_NAGS"/>
    <property type="match status" value="1"/>
</dbReference>
<evidence type="ECO:0000313" key="18">
    <source>
        <dbReference type="Proteomes" id="UP000782241"/>
    </source>
</evidence>
<dbReference type="PANTHER" id="PTHR23342:SF4">
    <property type="entry name" value="AMINO-ACID ACETYLTRANSFERASE, MITOCHONDRIAL"/>
    <property type="match status" value="1"/>
</dbReference>
<dbReference type="GO" id="GO:0006592">
    <property type="term" value="P:ornithine biosynthetic process"/>
    <property type="evidence" value="ECO:0007669"/>
    <property type="project" value="TreeGrafter"/>
</dbReference>
<evidence type="ECO:0000256" key="10">
    <source>
        <dbReference type="ARBA" id="ARBA00023128"/>
    </source>
</evidence>
<dbReference type="CDD" id="cd07600">
    <property type="entry name" value="BAR_Gvp36"/>
    <property type="match status" value="1"/>
</dbReference>
<dbReference type="PANTHER" id="PTHR23342">
    <property type="entry name" value="N-ACETYLGLUTAMATE SYNTHASE"/>
    <property type="match status" value="1"/>
</dbReference>
<dbReference type="GO" id="GO:0005759">
    <property type="term" value="C:mitochondrial matrix"/>
    <property type="evidence" value="ECO:0007669"/>
    <property type="project" value="TreeGrafter"/>
</dbReference>
<keyword evidence="18" id="KW-1185">Reference proteome</keyword>
<comment type="function">
    <text evidence="1">N-acetylglutamate synthase involved in arginine biosynthesis.</text>
</comment>
<keyword evidence="10" id="KW-0496">Mitochondrion</keyword>
<organism evidence="17 18">
    <name type="scientific">Fusarium avenaceum</name>
    <dbReference type="NCBI Taxonomy" id="40199"/>
    <lineage>
        <taxon>Eukaryota</taxon>
        <taxon>Fungi</taxon>
        <taxon>Dikarya</taxon>
        <taxon>Ascomycota</taxon>
        <taxon>Pezizomycotina</taxon>
        <taxon>Sordariomycetes</taxon>
        <taxon>Hypocreomycetidae</taxon>
        <taxon>Hypocreales</taxon>
        <taxon>Nectriaceae</taxon>
        <taxon>Fusarium</taxon>
        <taxon>Fusarium tricinctum species complex</taxon>
    </lineage>
</organism>
<evidence type="ECO:0000256" key="7">
    <source>
        <dbReference type="ARBA" id="ARBA00022605"/>
    </source>
</evidence>
<feature type="domain" description="N-acetyltransferase" evidence="16">
    <location>
        <begin position="486"/>
        <end position="654"/>
    </location>
</feature>
<evidence type="ECO:0000256" key="14">
    <source>
        <dbReference type="ARBA" id="ARBA00048372"/>
    </source>
</evidence>
<feature type="region of interest" description="Disordered" evidence="15">
    <location>
        <begin position="20"/>
        <end position="54"/>
    </location>
</feature>
<feature type="compositionally biased region" description="Polar residues" evidence="15">
    <location>
        <begin position="42"/>
        <end position="52"/>
    </location>
</feature>
<dbReference type="EMBL" id="JAGPUO010000005">
    <property type="protein sequence ID" value="KAG5662319.1"/>
    <property type="molecule type" value="Genomic_DNA"/>
</dbReference>
<dbReference type="Pfam" id="PF10455">
    <property type="entry name" value="BAR_2"/>
    <property type="match status" value="1"/>
</dbReference>
<keyword evidence="7" id="KW-0028">Amino-acid biosynthesis</keyword>
<evidence type="ECO:0000256" key="11">
    <source>
        <dbReference type="ARBA" id="ARBA00023315"/>
    </source>
</evidence>
<evidence type="ECO:0000256" key="15">
    <source>
        <dbReference type="SAM" id="MobiDB-lite"/>
    </source>
</evidence>
<dbReference type="Proteomes" id="UP000782241">
    <property type="component" value="Unassembled WGS sequence"/>
</dbReference>
<evidence type="ECO:0000256" key="12">
    <source>
        <dbReference type="ARBA" id="ARBA00030346"/>
    </source>
</evidence>
<feature type="compositionally biased region" description="Polar residues" evidence="15">
    <location>
        <begin position="657"/>
        <end position="676"/>
    </location>
</feature>
<comment type="caution">
    <text evidence="17">The sequence shown here is derived from an EMBL/GenBank/DDBJ whole genome shotgun (WGS) entry which is preliminary data.</text>
</comment>
<keyword evidence="8" id="KW-0808">Transferase</keyword>
<comment type="subcellular location">
    <subcellularLocation>
        <location evidence="2">Mitochondrion</location>
    </subcellularLocation>
</comment>
<keyword evidence="9" id="KW-0809">Transit peptide</keyword>
<sequence>MSLPRILKQAPRCGQCAPVSEPHFTPSSQKFTKSIRSRHRSFASQSGSNSSRPLCLGKGATRGLSAASAALARKKAIDRDFIVSVLEVSATKRDAKGYLQKYTSKNPKSVADVPLFVQGDPQQETASEAQKPPHVAIMKLRVPQEIDAETLAGVANTLSQLRKLGLLSVVVIDCGIDESRMTFQDEAFRLCEAIDSFGDIGARVVKNALVCVETPKQNGISQASTPTDIRVEDPGFLDHILHHKMLPVIPSVVSRDVTRPPQPVDSNQIVLALTRYFAGLQFKTTASSAETKSPSPEPIALVERIILLDPLGATPMTGRPGGSHRFINLEQEYEPILKQLMGPDGSPLGDDENLRASITAHAANLALAKDALAMLPHTSSALITTPNAAANLVNTSFEPNAEVESSSSFQIGGLVTTRRKKNPLLHNLLTDKPVFSSSLPMARAPTNSGKEQAVGISVGSTLLKKGMPLRLFPHPRENPWHPPRPGGPRLRLTDSCIDLPRLVHLIEDSFGRKLDVEDYLARVNENLAGVIIAGEYEGGAILTWEKPEGLDDQTAYEQGRYVPYLDKFAVLRKSQGSGGCADIVFNAMVRGCLPDGVSWRSRKDNPVNKWYFERSIGTSKLSGCNWTMFWTTPNLDMQSPVLQDYDPLTQKEPPFPLNQTSSQPRTNEPFNHPDQPNQTVTMDFGNFGAGLGKNLSNFSASITPFASRTFQYTKEQFGQTDDKTQLPPDYIDLEKRVDALKQAHQKMLAVTSQYSNEAYDYPPNIKETFQDLGRTVSEKVSLLSSATSPAEAQAALVAPPAAKPQPKTFSHAVARASLSSSQLLHQHHTGAGEDPLATALEKYALASERVGEARLAQDAQIQSRFLAGWNTTLNTNLSFATRARKNVENSRLSLDAVKAHAKGTTFRLGGQSDQPHDEQELSPEAQEEVEKAEDEFVTQTEEAVGVMKNVLDTPEPLRNLAELVSAQIEYHKKAYEILTELAPVIEGLQSEQEAAYRKSREESS</sequence>
<evidence type="ECO:0000256" key="5">
    <source>
        <dbReference type="ARBA" id="ARBA00012697"/>
    </source>
</evidence>
<feature type="region of interest" description="Disordered" evidence="15">
    <location>
        <begin position="645"/>
        <end position="676"/>
    </location>
</feature>
<evidence type="ECO:0000256" key="6">
    <source>
        <dbReference type="ARBA" id="ARBA00018802"/>
    </source>
</evidence>
<dbReference type="SUPFAM" id="SSF103657">
    <property type="entry name" value="BAR/IMD domain-like"/>
    <property type="match status" value="1"/>
</dbReference>
<name>A0A9P7H4X3_9HYPO</name>
<evidence type="ECO:0000313" key="17">
    <source>
        <dbReference type="EMBL" id="KAG5662319.1"/>
    </source>
</evidence>
<dbReference type="Pfam" id="PF04768">
    <property type="entry name" value="NAT"/>
    <property type="match status" value="1"/>
</dbReference>
<dbReference type="InterPro" id="IPR006855">
    <property type="entry name" value="Vertebrate-like_GNAT_dom"/>
</dbReference>
<comment type="similarity">
    <text evidence="4">Belongs to the acetyltransferase family.</text>
</comment>
<evidence type="ECO:0000256" key="9">
    <source>
        <dbReference type="ARBA" id="ARBA00022946"/>
    </source>
</evidence>
<feature type="region of interest" description="Disordered" evidence="15">
    <location>
        <begin position="906"/>
        <end position="926"/>
    </location>
</feature>
<dbReference type="InterPro" id="IPR018859">
    <property type="entry name" value="BAR_dom-cont"/>
</dbReference>
<proteinExistence type="inferred from homology"/>
<reference evidence="17" key="1">
    <citation type="submission" date="2021-04" db="EMBL/GenBank/DDBJ databases">
        <title>Draft genome of Fusarium avenaceum strain F156N33, isolated from an atmospheric sample in Virginia.</title>
        <authorList>
            <person name="Yang S."/>
            <person name="Vinatzer B.A."/>
            <person name="Coleman J."/>
        </authorList>
    </citation>
    <scope>NUCLEOTIDE SEQUENCE</scope>
    <source>
        <strain evidence="17">F156N33</strain>
    </source>
</reference>
<evidence type="ECO:0000256" key="8">
    <source>
        <dbReference type="ARBA" id="ARBA00022679"/>
    </source>
</evidence>
<dbReference type="GO" id="GO:0006526">
    <property type="term" value="P:L-arginine biosynthetic process"/>
    <property type="evidence" value="ECO:0007669"/>
    <property type="project" value="TreeGrafter"/>
</dbReference>
<evidence type="ECO:0000259" key="16">
    <source>
        <dbReference type="PROSITE" id="PS51731"/>
    </source>
</evidence>
<dbReference type="Gene3D" id="3.40.630.30">
    <property type="match status" value="1"/>
</dbReference>
<evidence type="ECO:0000256" key="3">
    <source>
        <dbReference type="ARBA" id="ARBA00004925"/>
    </source>
</evidence>